<feature type="compositionally biased region" description="Polar residues" evidence="1">
    <location>
        <begin position="366"/>
        <end position="383"/>
    </location>
</feature>
<feature type="compositionally biased region" description="Basic and acidic residues" evidence="1">
    <location>
        <begin position="492"/>
        <end position="503"/>
    </location>
</feature>
<feature type="region of interest" description="Disordered" evidence="1">
    <location>
        <begin position="452"/>
        <end position="527"/>
    </location>
</feature>
<organism evidence="2 3">
    <name type="scientific">Halocaridina rubra</name>
    <name type="common">Hawaiian red shrimp</name>
    <dbReference type="NCBI Taxonomy" id="373956"/>
    <lineage>
        <taxon>Eukaryota</taxon>
        <taxon>Metazoa</taxon>
        <taxon>Ecdysozoa</taxon>
        <taxon>Arthropoda</taxon>
        <taxon>Crustacea</taxon>
        <taxon>Multicrustacea</taxon>
        <taxon>Malacostraca</taxon>
        <taxon>Eumalacostraca</taxon>
        <taxon>Eucarida</taxon>
        <taxon>Decapoda</taxon>
        <taxon>Pleocyemata</taxon>
        <taxon>Caridea</taxon>
        <taxon>Atyoidea</taxon>
        <taxon>Atyidae</taxon>
        <taxon>Halocaridina</taxon>
    </lineage>
</organism>
<evidence type="ECO:0000313" key="2">
    <source>
        <dbReference type="EMBL" id="KAK7081362.1"/>
    </source>
</evidence>
<feature type="compositionally biased region" description="Polar residues" evidence="1">
    <location>
        <begin position="476"/>
        <end position="491"/>
    </location>
</feature>
<feature type="compositionally biased region" description="Basic and acidic residues" evidence="1">
    <location>
        <begin position="936"/>
        <end position="981"/>
    </location>
</feature>
<feature type="non-terminal residue" evidence="2">
    <location>
        <position position="1"/>
    </location>
</feature>
<accession>A0AAN8XDI4</accession>
<evidence type="ECO:0000313" key="3">
    <source>
        <dbReference type="Proteomes" id="UP001381693"/>
    </source>
</evidence>
<name>A0AAN8XDI4_HALRR</name>
<feature type="region of interest" description="Disordered" evidence="1">
    <location>
        <begin position="366"/>
        <end position="385"/>
    </location>
</feature>
<dbReference type="EMBL" id="JAXCGZ010005143">
    <property type="protein sequence ID" value="KAK7081362.1"/>
    <property type="molecule type" value="Genomic_DNA"/>
</dbReference>
<keyword evidence="3" id="KW-1185">Reference proteome</keyword>
<dbReference type="Proteomes" id="UP001381693">
    <property type="component" value="Unassembled WGS sequence"/>
</dbReference>
<proteinExistence type="predicted"/>
<feature type="compositionally biased region" description="Basic and acidic residues" evidence="1">
    <location>
        <begin position="1131"/>
        <end position="1142"/>
    </location>
</feature>
<feature type="compositionally biased region" description="Basic and acidic residues" evidence="1">
    <location>
        <begin position="990"/>
        <end position="999"/>
    </location>
</feature>
<feature type="compositionally biased region" description="Basic and acidic residues" evidence="1">
    <location>
        <begin position="1241"/>
        <end position="1274"/>
    </location>
</feature>
<feature type="compositionally biased region" description="Basic and acidic residues" evidence="1">
    <location>
        <begin position="674"/>
        <end position="687"/>
    </location>
</feature>
<feature type="region of interest" description="Disordered" evidence="1">
    <location>
        <begin position="723"/>
        <end position="766"/>
    </location>
</feature>
<feature type="compositionally biased region" description="Basic and acidic residues" evidence="1">
    <location>
        <begin position="800"/>
        <end position="811"/>
    </location>
</feature>
<evidence type="ECO:0000256" key="1">
    <source>
        <dbReference type="SAM" id="MobiDB-lite"/>
    </source>
</evidence>
<feature type="compositionally biased region" description="Basic and acidic residues" evidence="1">
    <location>
        <begin position="892"/>
        <end position="912"/>
    </location>
</feature>
<feature type="compositionally biased region" description="Acidic residues" evidence="1">
    <location>
        <begin position="1227"/>
        <end position="1240"/>
    </location>
</feature>
<feature type="compositionally biased region" description="Basic and acidic residues" evidence="1">
    <location>
        <begin position="633"/>
        <end position="657"/>
    </location>
</feature>
<feature type="region of interest" description="Disordered" evidence="1">
    <location>
        <begin position="1210"/>
        <end position="1286"/>
    </location>
</feature>
<feature type="region of interest" description="Disordered" evidence="1">
    <location>
        <begin position="1063"/>
        <end position="1188"/>
    </location>
</feature>
<reference evidence="2 3" key="1">
    <citation type="submission" date="2023-11" db="EMBL/GenBank/DDBJ databases">
        <title>Halocaridina rubra genome assembly.</title>
        <authorList>
            <person name="Smith C."/>
        </authorList>
    </citation>
    <scope>NUCLEOTIDE SEQUENCE [LARGE SCALE GENOMIC DNA]</scope>
    <source>
        <strain evidence="2">EP-1</strain>
        <tissue evidence="2">Whole</tissue>
    </source>
</reference>
<feature type="region of interest" description="Disordered" evidence="1">
    <location>
        <begin position="800"/>
        <end position="1001"/>
    </location>
</feature>
<comment type="caution">
    <text evidence="2">The sequence shown here is derived from an EMBL/GenBank/DDBJ whole genome shotgun (WGS) entry which is preliminary data.</text>
</comment>
<protein>
    <submittedName>
        <fullName evidence="2">Uncharacterized protein</fullName>
    </submittedName>
</protein>
<gene>
    <name evidence="2" type="ORF">SK128_006507</name>
</gene>
<sequence length="1286" mass="143348">AEMISQGAQTNGDAGRRKLVKSFSEAARYEGIQYEIYDLDDLTDPPQPYRAMSEGPPLPCPLRFSAYEIPLEESPPLPPLKFRQNYHEIFIDASPQKPRRGLLQKTLSEGEILSERRKALSLASGYMEVDINGFSDNEEEVIEPQCVDQCSIDLSRSRIFSPDTFLEEEEEFHENMFHKDILPPALLAERKMSQVSTDSDLKTYDPNEFRTEEHLRSQLVALSLDSLADGGPSLVESVSAAESYSAEDGTSMPYLGTPTDAPSFGEFGDHFEESMSESQITVVQRALAASSQVIASDSENGSFHLTDPSSAATTPSTRHKSLPTGGSFEEDLDDELLPRLRVSNIVHSATTLSSIEDEQTSISENVISDGSQGCPVSTSTTSSEFDKAVASSTDDFSSIRSGDSMTIKSETLEEEEFDGDIVIEENIMARLVQDMKDSEVASQLAIKTSDFKDDARKLASPESDSSSSHFTEQETSRSPVSGTTNTMTSKSDLSRTDSHHTDQSETSEDYITANESSNNGGLDTRRSYSFEERHVSSPPDMDDIIEDEALTPKILSPETSEVHIDLQEHSDLTEGLSLTSDFETALTSPDGDTTTSASYYIDHSIGEESDKITEVKFKPEVPPKPAFLPKPEVPPKPDRWSPSRERSRYSPDAREGILLEDPIPPPLPEFQDDIPIKVREKSCEESKTGAIKKRYSGGKVPKDDNKRYSKYYEDNDKGEIAEVHGESQKSWSEEDREKAKQTMKLDFPPGVTMFGEAPNWPEHENLKTGDVEKKLKIFDKPKKSVKIDLASVEDIVAAHCKSESPPSKEKGTQSNESQPVSAKREKAKRKTEEVTTPGMVRSPAMHEGFRLEDWTPVRTPGTPDRALDLDTSDESYSEGPRLPPKARSPGRRSKELPSKKAESPGRKLESPEKQSSPRQSPRKSPARTSEGPKYTENWKDSPEKQSRHSPIKTEIKQLSPERDSISSRLERSIAHTVEVHQRQSPSRYPKAAEARKRLSESSISSVLETTELVKRHSTEVLGRSSEVQEYLKPSGVVTGYLRAGSQSPTSRERPLQLPESKLLTIAQPKDSRSAESLRSLSPGSDNVFLGGSREQLDEESRPALCIQCGERPASREGLLRPTSATSPNVTIERRLSDREPPRNRIVNHRAKSEERSSFGRDWGVTPVSLELGDNPRHDSDDDEKGVNNDAYHASPWLYVTPHDEAKVWRRDEGSPVPVPFDLRISGFEDEIEDDEPYEEEHEGRKDEFHEDFEERIKENGKTSDRENSFNKFEKPASSVKGACRSN</sequence>
<feature type="compositionally biased region" description="Basic and acidic residues" evidence="1">
    <location>
        <begin position="723"/>
        <end position="740"/>
    </location>
</feature>
<feature type="compositionally biased region" description="Pro residues" evidence="1">
    <location>
        <begin position="622"/>
        <end position="632"/>
    </location>
</feature>
<feature type="region of interest" description="Disordered" evidence="1">
    <location>
        <begin position="299"/>
        <end position="333"/>
    </location>
</feature>
<feature type="region of interest" description="Disordered" evidence="1">
    <location>
        <begin position="617"/>
        <end position="707"/>
    </location>
</feature>